<evidence type="ECO:0000256" key="1">
    <source>
        <dbReference type="SAM" id="Coils"/>
    </source>
</evidence>
<feature type="region of interest" description="Disordered" evidence="2">
    <location>
        <begin position="602"/>
        <end position="622"/>
    </location>
</feature>
<feature type="compositionally biased region" description="Low complexity" evidence="2">
    <location>
        <begin position="276"/>
        <end position="289"/>
    </location>
</feature>
<evidence type="ECO:0000313" key="4">
    <source>
        <dbReference type="Proteomes" id="UP000016924"/>
    </source>
</evidence>
<dbReference type="EMBL" id="JH767555">
    <property type="protein sequence ID" value="EON61271.1"/>
    <property type="molecule type" value="Genomic_DNA"/>
</dbReference>
<evidence type="ECO:0000313" key="3">
    <source>
        <dbReference type="EMBL" id="EON61271.1"/>
    </source>
</evidence>
<feature type="compositionally biased region" description="Low complexity" evidence="2">
    <location>
        <begin position="138"/>
        <end position="154"/>
    </location>
</feature>
<protein>
    <submittedName>
        <fullName evidence="3">Uncharacterized protein</fullName>
    </submittedName>
</protein>
<sequence>MSDDVASPYEDTKAYDTAGAGGRDESVGLDVSLTQEGQEVLIPKVIGTAPEDEELTPRASNLDPTNHQLLHVHSCEYSSDHASISIADTQQEGPRSADNVVSNLGDESAALPITGPSASPTECTGVEAAASDETGSADSGRSDSTSEGSSSDGASIDKAESNSSTVKPLEGLPDSGCSNSDSNSKTDSDNDEADSEDTTPRDVVALPVPALSDEAVCNTATLTVPDFHFDNSDSELLSGVKLSEDKVVNKDTVSDDAATLPTSAPPDGFVDEPALSMRSDTSSSISESGSETKTDSAKEEIDPEGSISDSAAVLPAPKAFDAATGKQRSSSSSESSPDDSDSDSDTEPRLKKAKSGSKAATHPRAASPPSFNPNEEVKSLKNKGLSYTKDNHDWFCDFPAAYWVGSIRAGESYERGDTRDKNERPWPMLRMIQRLDPKPDKAGRDLITHIERRESLAGPSRPRSRLDVIKGPEDLKAEAEAEAAAKAAAVAQLKAAKTMRRGSAPAVPERGPPLDQSLLKDFDGFGASASKDNGAEIKGPRPVRPASGRHRPVTWHGGLPSESRFEISPPGHGNNSSPQDIGVTMVPSAAVTVDTVPEWQELWPDRHERLTPSKTPRSPQDEINSLEREKIRAFEKFRDAGQLPEHSSLRKWADPAVRLPVEREWRMELERKLEWELHKCRKERKWRMKLEWELHNCRKALADTVQELNGKTEAHKEANERIAELKRRIKDLEEKLRTAENPPKTELAERIDRLASSILLWFDLNHMVNDPEGRMPTKSEVKDSLASSCTLSDFCQSLLVTGVNFEIHELAEELRDGNISTAPELEALFTAGGKSPQEQVSDLEAQREISQNRIAELEHEVKKIRETVEELTNSDVEHKKLLEFKQAEVEYAKKEQTKRTAAFEIREGALLQQVQRLKEKHDSLARENEAAAELKRDFTLLEQDLRRCESLRAQPSANPAGGSEDVRALSEKCINLEAQLQEAQSELEEAQIKMLDALAERDDATAKWESFTGSEEAVQLGEMYLEIEQLRRSLAYTQQWLEYAREINRDFHGQIEDLRVERGLLLTRISGSTQEERVDEGTQGIFTPSGRFVRPRTKKEMVYERMREERVAETMARLLEWQDKDYDREVRWRRMFGDEMEPSPASPQEESLRLDLLLQNWRRCVAMGGLLARRQSVRNLYNLGVGLWNDVLM</sequence>
<proteinExistence type="predicted"/>
<dbReference type="Proteomes" id="UP000016924">
    <property type="component" value="Unassembled WGS sequence"/>
</dbReference>
<feature type="compositionally biased region" description="Polar residues" evidence="2">
    <location>
        <begin position="612"/>
        <end position="622"/>
    </location>
</feature>
<gene>
    <name evidence="3" type="ORF">W97_00484</name>
</gene>
<dbReference type="STRING" id="1168221.R7YHZ8"/>
<feature type="compositionally biased region" description="Polar residues" evidence="2">
    <location>
        <begin position="83"/>
        <end position="93"/>
    </location>
</feature>
<feature type="region of interest" description="Disordered" evidence="2">
    <location>
        <begin position="83"/>
        <end position="209"/>
    </location>
</feature>
<dbReference type="RefSeq" id="XP_007776588.1">
    <property type="nucleotide sequence ID" value="XM_007778398.1"/>
</dbReference>
<dbReference type="GeneID" id="19897795"/>
<reference evidence="4" key="1">
    <citation type="submission" date="2012-06" db="EMBL/GenBank/DDBJ databases">
        <title>The genome sequence of Coniosporium apollinis CBS 100218.</title>
        <authorList>
            <consortium name="The Broad Institute Genome Sequencing Platform"/>
            <person name="Cuomo C."/>
            <person name="Gorbushina A."/>
            <person name="Noack S."/>
            <person name="Walker B."/>
            <person name="Young S.K."/>
            <person name="Zeng Q."/>
            <person name="Gargeya S."/>
            <person name="Fitzgerald M."/>
            <person name="Haas B."/>
            <person name="Abouelleil A."/>
            <person name="Alvarado L."/>
            <person name="Arachchi H.M."/>
            <person name="Berlin A.M."/>
            <person name="Chapman S.B."/>
            <person name="Goldberg J."/>
            <person name="Griggs A."/>
            <person name="Gujja S."/>
            <person name="Hansen M."/>
            <person name="Howarth C."/>
            <person name="Imamovic A."/>
            <person name="Larimer J."/>
            <person name="McCowan C."/>
            <person name="Montmayeur A."/>
            <person name="Murphy C."/>
            <person name="Neiman D."/>
            <person name="Pearson M."/>
            <person name="Priest M."/>
            <person name="Roberts A."/>
            <person name="Saif S."/>
            <person name="Shea T."/>
            <person name="Sisk P."/>
            <person name="Sykes S."/>
            <person name="Wortman J."/>
            <person name="Nusbaum C."/>
            <person name="Birren B."/>
        </authorList>
    </citation>
    <scope>NUCLEOTIDE SEQUENCE [LARGE SCALE GENOMIC DNA]</scope>
    <source>
        <strain evidence="4">CBS 100218</strain>
    </source>
</reference>
<keyword evidence="1" id="KW-0175">Coiled coil</keyword>
<feature type="coiled-coil region" evidence="1">
    <location>
        <begin position="840"/>
        <end position="874"/>
    </location>
</feature>
<feature type="compositionally biased region" description="Basic and acidic residues" evidence="2">
    <location>
        <begin position="290"/>
        <end position="300"/>
    </location>
</feature>
<feature type="region of interest" description="Disordered" evidence="2">
    <location>
        <begin position="529"/>
        <end position="560"/>
    </location>
</feature>
<accession>R7YHZ8</accession>
<feature type="region of interest" description="Disordered" evidence="2">
    <location>
        <begin position="1"/>
        <end position="27"/>
    </location>
</feature>
<dbReference type="PANTHER" id="PTHR23159:SF31">
    <property type="entry name" value="CENTROSOME-ASSOCIATED PROTEIN CEP250 ISOFORM X1"/>
    <property type="match status" value="1"/>
</dbReference>
<feature type="coiled-coil region" evidence="1">
    <location>
        <begin position="708"/>
        <end position="742"/>
    </location>
</feature>
<evidence type="ECO:0000256" key="2">
    <source>
        <dbReference type="SAM" id="MobiDB-lite"/>
    </source>
</evidence>
<dbReference type="HOGENOM" id="CLU_271582_0_0_1"/>
<feature type="region of interest" description="Disordered" evidence="2">
    <location>
        <begin position="253"/>
        <end position="378"/>
    </location>
</feature>
<dbReference type="OrthoDB" id="10457687at2759"/>
<dbReference type="eggNOG" id="ENOG502R11V">
    <property type="taxonomic scope" value="Eukaryota"/>
</dbReference>
<organism evidence="3 4">
    <name type="scientific">Coniosporium apollinis (strain CBS 100218)</name>
    <name type="common">Rock-inhabiting black yeast</name>
    <dbReference type="NCBI Taxonomy" id="1168221"/>
    <lineage>
        <taxon>Eukaryota</taxon>
        <taxon>Fungi</taxon>
        <taxon>Dikarya</taxon>
        <taxon>Ascomycota</taxon>
        <taxon>Pezizomycotina</taxon>
        <taxon>Dothideomycetes</taxon>
        <taxon>Dothideomycetes incertae sedis</taxon>
        <taxon>Coniosporium</taxon>
    </lineage>
</organism>
<feature type="compositionally biased region" description="Acidic residues" evidence="2">
    <location>
        <begin position="336"/>
        <end position="345"/>
    </location>
</feature>
<feature type="coiled-coil region" evidence="1">
    <location>
        <begin position="907"/>
        <end position="1007"/>
    </location>
</feature>
<dbReference type="PANTHER" id="PTHR23159">
    <property type="entry name" value="CENTROSOMAL PROTEIN 2"/>
    <property type="match status" value="1"/>
</dbReference>
<keyword evidence="4" id="KW-1185">Reference proteome</keyword>
<dbReference type="AlphaFoldDB" id="R7YHZ8"/>
<name>R7YHZ8_CONA1</name>